<keyword evidence="1" id="KW-0547">Nucleotide-binding</keyword>
<comment type="caution">
    <text evidence="1">The sequence shown here is derived from an EMBL/GenBank/DDBJ whole genome shotgun (WGS) entry which is preliminary data.</text>
</comment>
<sequence>MPDSSSKKFVFNNDADGLYPLVLAVIEHVRQSIQIDESTEFKLKMILVELLTNSLKHSGQDKTVLKIGTAGNKINIRKTDTGNGLAVRCGENLLEWPLPGRHHTDEIITIYGDSSAILKAKLHNNCRLRFFIEETEETNPVNISSLAEHFGLMIITRACDTFDYEFDIDTCTNHFTVTF</sequence>
<name>A0ABT1T414_9SPHI</name>
<protein>
    <submittedName>
        <fullName evidence="1">ATP-binding protein</fullName>
    </submittedName>
</protein>
<keyword evidence="1" id="KW-0067">ATP-binding</keyword>
<dbReference type="EMBL" id="JANHOH010000003">
    <property type="protein sequence ID" value="MCQ6959351.1"/>
    <property type="molecule type" value="Genomic_DNA"/>
</dbReference>
<evidence type="ECO:0000313" key="2">
    <source>
        <dbReference type="Proteomes" id="UP001204376"/>
    </source>
</evidence>
<accession>A0ABT1T414</accession>
<dbReference type="SUPFAM" id="SSF55874">
    <property type="entry name" value="ATPase domain of HSP90 chaperone/DNA topoisomerase II/histidine kinase"/>
    <property type="match status" value="1"/>
</dbReference>
<dbReference type="GO" id="GO:0005524">
    <property type="term" value="F:ATP binding"/>
    <property type="evidence" value="ECO:0007669"/>
    <property type="project" value="UniProtKB-KW"/>
</dbReference>
<organism evidence="1 2">
    <name type="scientific">Mucilaginibacter aquariorum</name>
    <dbReference type="NCBI Taxonomy" id="2967225"/>
    <lineage>
        <taxon>Bacteria</taxon>
        <taxon>Pseudomonadati</taxon>
        <taxon>Bacteroidota</taxon>
        <taxon>Sphingobacteriia</taxon>
        <taxon>Sphingobacteriales</taxon>
        <taxon>Sphingobacteriaceae</taxon>
        <taxon>Mucilaginibacter</taxon>
    </lineage>
</organism>
<gene>
    <name evidence="1" type="ORF">NPE20_15350</name>
</gene>
<dbReference type="RefSeq" id="WP_256539548.1">
    <property type="nucleotide sequence ID" value="NZ_JANHOH010000003.1"/>
</dbReference>
<proteinExistence type="predicted"/>
<dbReference type="Gene3D" id="3.30.565.10">
    <property type="entry name" value="Histidine kinase-like ATPase, C-terminal domain"/>
    <property type="match status" value="1"/>
</dbReference>
<evidence type="ECO:0000313" key="1">
    <source>
        <dbReference type="EMBL" id="MCQ6959351.1"/>
    </source>
</evidence>
<dbReference type="InterPro" id="IPR036890">
    <property type="entry name" value="HATPase_C_sf"/>
</dbReference>
<dbReference type="Proteomes" id="UP001204376">
    <property type="component" value="Unassembled WGS sequence"/>
</dbReference>
<reference evidence="1 2" key="1">
    <citation type="submission" date="2022-07" db="EMBL/GenBank/DDBJ databases">
        <title>Mucilaginibacter sp. JC4.</title>
        <authorList>
            <person name="Le V."/>
            <person name="Ko S.-R."/>
            <person name="Ahn C.-Y."/>
            <person name="Oh H.-M."/>
        </authorList>
    </citation>
    <scope>NUCLEOTIDE SEQUENCE [LARGE SCALE GENOMIC DNA]</scope>
    <source>
        <strain evidence="1 2">JC4</strain>
    </source>
</reference>
<keyword evidence="2" id="KW-1185">Reference proteome</keyword>